<evidence type="ECO:0000256" key="8">
    <source>
        <dbReference type="SAM" id="Phobius"/>
    </source>
</evidence>
<evidence type="ECO:0000256" key="4">
    <source>
        <dbReference type="ARBA" id="ARBA00022544"/>
    </source>
</evidence>
<reference evidence="9 10" key="1">
    <citation type="submission" date="2021-05" db="EMBL/GenBank/DDBJ databases">
        <title>Novel Bacillus species.</title>
        <authorList>
            <person name="Liu G."/>
        </authorList>
    </citation>
    <scope>NUCLEOTIDE SEQUENCE [LARGE SCALE GENOMIC DNA]</scope>
    <source>
        <strain evidence="9 10">FJAT-49682</strain>
    </source>
</reference>
<dbReference type="EMBL" id="JAGYPN010000002">
    <property type="protein sequence ID" value="MBS4222954.1"/>
    <property type="molecule type" value="Genomic_DNA"/>
</dbReference>
<evidence type="ECO:0000313" key="9">
    <source>
        <dbReference type="EMBL" id="MBS4222954.1"/>
    </source>
</evidence>
<keyword evidence="5 8" id="KW-0812">Transmembrane</keyword>
<feature type="transmembrane region" description="Helical" evidence="8">
    <location>
        <begin position="333"/>
        <end position="356"/>
    </location>
</feature>
<feature type="transmembrane region" description="Helical" evidence="8">
    <location>
        <begin position="143"/>
        <end position="167"/>
    </location>
</feature>
<feature type="transmembrane region" description="Helical" evidence="8">
    <location>
        <begin position="305"/>
        <end position="321"/>
    </location>
</feature>
<dbReference type="AlphaFoldDB" id="A0A942UU46"/>
<dbReference type="RefSeq" id="WP_213098007.1">
    <property type="nucleotide sequence ID" value="NZ_JAGYPH010000002.1"/>
</dbReference>
<dbReference type="PANTHER" id="PTHR34975">
    <property type="entry name" value="SPORE GERMINATION PROTEIN A2"/>
    <property type="match status" value="1"/>
</dbReference>
<sequence>MDSIPKKQQIAPFLVFFVIHSVQIGIGILGFQREVANSAGYDSWIAVIIATLGTTIVLFIIFKVIELGKGDLIQTHYFVYGKIFGRLFNVVIAIYFTAIVIGVIRTYIEILQVWFFEDLSVFWFTFSFLLLAIYIVNGGFKTIVGISFFSVILPIYVYFTFLFAVPYSDYTDFLPVLDHSLKSIMKASFQLSLSFIGYEALLIFYPFIQDGKKAKKWAHLGNLATGFIYLFIIFISFGYYSEPQLRHIIWATISIWKIVKLSFLWRFEYIGIATWFLVILPNICIPLWCASRIMKKTIKITQRKALIGISIVVLVLTSSLFQTRKQISAFLQLLGNVGVIINFIYIPLLLLLVLIARKVKKGEK</sequence>
<keyword evidence="4" id="KW-0309">Germination</keyword>
<feature type="transmembrane region" description="Helical" evidence="8">
    <location>
        <begin position="269"/>
        <end position="293"/>
    </location>
</feature>
<protein>
    <submittedName>
        <fullName evidence="9">GerAB/ArcD/ProY family transporter</fullName>
    </submittedName>
</protein>
<evidence type="ECO:0000256" key="1">
    <source>
        <dbReference type="ARBA" id="ARBA00004141"/>
    </source>
</evidence>
<proteinExistence type="inferred from homology"/>
<keyword evidence="6 8" id="KW-1133">Transmembrane helix</keyword>
<evidence type="ECO:0000256" key="3">
    <source>
        <dbReference type="ARBA" id="ARBA00022448"/>
    </source>
</evidence>
<evidence type="ECO:0000256" key="6">
    <source>
        <dbReference type="ARBA" id="ARBA00022989"/>
    </source>
</evidence>
<dbReference type="NCBIfam" id="TIGR00912">
    <property type="entry name" value="2A0309"/>
    <property type="match status" value="1"/>
</dbReference>
<evidence type="ECO:0000256" key="2">
    <source>
        <dbReference type="ARBA" id="ARBA00007998"/>
    </source>
</evidence>
<dbReference type="PANTHER" id="PTHR34975:SF2">
    <property type="entry name" value="SPORE GERMINATION PROTEIN A2"/>
    <property type="match status" value="1"/>
</dbReference>
<name>A0A942UU46_9BACI</name>
<feature type="transmembrane region" description="Helical" evidence="8">
    <location>
        <begin position="83"/>
        <end position="108"/>
    </location>
</feature>
<keyword evidence="10" id="KW-1185">Reference proteome</keyword>
<feature type="transmembrane region" description="Helical" evidence="8">
    <location>
        <begin position="12"/>
        <end position="31"/>
    </location>
</feature>
<evidence type="ECO:0000256" key="5">
    <source>
        <dbReference type="ARBA" id="ARBA00022692"/>
    </source>
</evidence>
<dbReference type="InterPro" id="IPR004761">
    <property type="entry name" value="Spore_GerAB"/>
</dbReference>
<feature type="transmembrane region" description="Helical" evidence="8">
    <location>
        <begin position="120"/>
        <end position="136"/>
    </location>
</feature>
<evidence type="ECO:0000256" key="7">
    <source>
        <dbReference type="ARBA" id="ARBA00023136"/>
    </source>
</evidence>
<comment type="similarity">
    <text evidence="2">Belongs to the amino acid-polyamine-organocation (APC) superfamily. Spore germination protein (SGP) (TC 2.A.3.9) family.</text>
</comment>
<comment type="subcellular location">
    <subcellularLocation>
        <location evidence="1">Membrane</location>
        <topology evidence="1">Multi-pass membrane protein</topology>
    </subcellularLocation>
</comment>
<keyword evidence="3" id="KW-0813">Transport</keyword>
<dbReference type="GO" id="GO:0009847">
    <property type="term" value="P:spore germination"/>
    <property type="evidence" value="ECO:0007669"/>
    <property type="project" value="InterPro"/>
</dbReference>
<dbReference type="Pfam" id="PF03845">
    <property type="entry name" value="Spore_permease"/>
    <property type="match status" value="1"/>
</dbReference>
<dbReference type="GO" id="GO:0016020">
    <property type="term" value="C:membrane"/>
    <property type="evidence" value="ECO:0007669"/>
    <property type="project" value="UniProtKB-SubCell"/>
</dbReference>
<organism evidence="9 10">
    <name type="scientific">Lederbergia citrea</name>
    <dbReference type="NCBI Taxonomy" id="2833581"/>
    <lineage>
        <taxon>Bacteria</taxon>
        <taxon>Bacillati</taxon>
        <taxon>Bacillota</taxon>
        <taxon>Bacilli</taxon>
        <taxon>Bacillales</taxon>
        <taxon>Bacillaceae</taxon>
        <taxon>Lederbergia</taxon>
    </lineage>
</organism>
<evidence type="ECO:0000313" key="10">
    <source>
        <dbReference type="Proteomes" id="UP000676456"/>
    </source>
</evidence>
<feature type="transmembrane region" description="Helical" evidence="8">
    <location>
        <begin position="43"/>
        <end position="62"/>
    </location>
</feature>
<dbReference type="Proteomes" id="UP000676456">
    <property type="component" value="Unassembled WGS sequence"/>
</dbReference>
<feature type="transmembrane region" description="Helical" evidence="8">
    <location>
        <begin position="220"/>
        <end position="240"/>
    </location>
</feature>
<accession>A0A942UU46</accession>
<keyword evidence="7 8" id="KW-0472">Membrane</keyword>
<gene>
    <name evidence="9" type="ORF">KHA91_09395</name>
</gene>
<feature type="transmembrane region" description="Helical" evidence="8">
    <location>
        <begin position="187"/>
        <end position="208"/>
    </location>
</feature>
<comment type="caution">
    <text evidence="9">The sequence shown here is derived from an EMBL/GenBank/DDBJ whole genome shotgun (WGS) entry which is preliminary data.</text>
</comment>